<dbReference type="InterPro" id="IPR022301">
    <property type="entry name" value="Integral_membrane_YjbE"/>
</dbReference>
<dbReference type="PANTHER" id="PTHR30238:SF4">
    <property type="entry name" value="SLL1022 PROTEIN"/>
    <property type="match status" value="1"/>
</dbReference>
<feature type="transmembrane region" description="Helical" evidence="6">
    <location>
        <begin position="160"/>
        <end position="180"/>
    </location>
</feature>
<comment type="subcellular location">
    <subcellularLocation>
        <location evidence="1">Membrane</location>
        <topology evidence="1">Multi-pass membrane protein</topology>
    </subcellularLocation>
</comment>
<keyword evidence="8" id="KW-1185">Reference proteome</keyword>
<dbReference type="EMBL" id="JAFBDZ010000002">
    <property type="protein sequence ID" value="MBM7585164.1"/>
    <property type="molecule type" value="Genomic_DNA"/>
</dbReference>
<dbReference type="InterPro" id="IPR005496">
    <property type="entry name" value="Integral_membrane_TerC"/>
</dbReference>
<sequence length="225" mass="24101">MEIFGLSMDVLLKLILIDIVLSGDNAVVIAMAARNVPKEQQKKAIFWGTFGAIALRIIFAAAIIFLLKIPYLTAVGGVLLVIIAIKLLTGEEDNHKEGGTTVASAVKTIIFADAVMSFDNVVALAGIAHGSLFAIIVGVLVSIPIIVFGSQLILKAMEKFPIIIYFGAGLLAWTAGEMIVSDPKLHHYTADYHLIIPIVLTVASIVIGYLLSRKKKKSDVFAEAS</sequence>
<dbReference type="PANTHER" id="PTHR30238">
    <property type="entry name" value="MEMBRANE BOUND PREDICTED REDOX MODULATOR"/>
    <property type="match status" value="1"/>
</dbReference>
<feature type="transmembrane region" description="Helical" evidence="6">
    <location>
        <begin position="71"/>
        <end position="89"/>
    </location>
</feature>
<evidence type="ECO:0000256" key="6">
    <source>
        <dbReference type="SAM" id="Phobius"/>
    </source>
</evidence>
<dbReference type="Pfam" id="PF03741">
    <property type="entry name" value="TerC"/>
    <property type="match status" value="1"/>
</dbReference>
<reference evidence="7 8" key="1">
    <citation type="submission" date="2021-01" db="EMBL/GenBank/DDBJ databases">
        <title>Genomic Encyclopedia of Type Strains, Phase IV (KMG-IV): sequencing the most valuable type-strain genomes for metagenomic binning, comparative biology and taxonomic classification.</title>
        <authorList>
            <person name="Goeker M."/>
        </authorList>
    </citation>
    <scope>NUCLEOTIDE SEQUENCE [LARGE SCALE GENOMIC DNA]</scope>
    <source>
        <strain evidence="7 8">DSM 24834</strain>
    </source>
</reference>
<evidence type="ECO:0000256" key="3">
    <source>
        <dbReference type="ARBA" id="ARBA00022692"/>
    </source>
</evidence>
<gene>
    <name evidence="7" type="ORF">JOC86_001706</name>
</gene>
<evidence type="ECO:0000313" key="7">
    <source>
        <dbReference type="EMBL" id="MBM7585164.1"/>
    </source>
</evidence>
<keyword evidence="5 6" id="KW-0472">Membrane</keyword>
<evidence type="ECO:0000256" key="4">
    <source>
        <dbReference type="ARBA" id="ARBA00022989"/>
    </source>
</evidence>
<keyword evidence="4 6" id="KW-1133">Transmembrane helix</keyword>
<protein>
    <submittedName>
        <fullName evidence="7">YjbE family integral membrane protein</fullName>
    </submittedName>
</protein>
<feature type="transmembrane region" description="Helical" evidence="6">
    <location>
        <begin position="124"/>
        <end position="148"/>
    </location>
</feature>
<feature type="transmembrane region" description="Helical" evidence="6">
    <location>
        <begin position="12"/>
        <end position="33"/>
    </location>
</feature>
<organism evidence="7 8">
    <name type="scientific">Rossellomorea pakistanensis</name>
    <dbReference type="NCBI Taxonomy" id="992288"/>
    <lineage>
        <taxon>Bacteria</taxon>
        <taxon>Bacillati</taxon>
        <taxon>Bacillota</taxon>
        <taxon>Bacilli</taxon>
        <taxon>Bacillales</taxon>
        <taxon>Bacillaceae</taxon>
        <taxon>Rossellomorea</taxon>
    </lineage>
</organism>
<accession>A0ABS2NBD0</accession>
<evidence type="ECO:0000313" key="8">
    <source>
        <dbReference type="Proteomes" id="UP001646157"/>
    </source>
</evidence>
<comment type="caution">
    <text evidence="7">The sequence shown here is derived from an EMBL/GenBank/DDBJ whole genome shotgun (WGS) entry which is preliminary data.</text>
</comment>
<evidence type="ECO:0000256" key="5">
    <source>
        <dbReference type="ARBA" id="ARBA00023136"/>
    </source>
</evidence>
<comment type="similarity">
    <text evidence="2">Belongs to the TerC family.</text>
</comment>
<proteinExistence type="inferred from homology"/>
<feature type="transmembrane region" description="Helical" evidence="6">
    <location>
        <begin position="192"/>
        <end position="211"/>
    </location>
</feature>
<feature type="transmembrane region" description="Helical" evidence="6">
    <location>
        <begin position="45"/>
        <end position="65"/>
    </location>
</feature>
<keyword evidence="3 6" id="KW-0812">Transmembrane</keyword>
<evidence type="ECO:0000256" key="2">
    <source>
        <dbReference type="ARBA" id="ARBA00007511"/>
    </source>
</evidence>
<dbReference type="NCBIfam" id="TIGR03717">
    <property type="entry name" value="R_switched_YjbE"/>
    <property type="match status" value="1"/>
</dbReference>
<dbReference type="Proteomes" id="UP001646157">
    <property type="component" value="Unassembled WGS sequence"/>
</dbReference>
<name>A0ABS2NBD0_9BACI</name>
<evidence type="ECO:0000256" key="1">
    <source>
        <dbReference type="ARBA" id="ARBA00004141"/>
    </source>
</evidence>